<name>A0A1I0ZDV4_9PSEU</name>
<protein>
    <submittedName>
        <fullName evidence="6">Glyoxylase, beta-lactamase superfamily II</fullName>
    </submittedName>
</protein>
<dbReference type="InterPro" id="IPR036866">
    <property type="entry name" value="RibonucZ/Hydroxyglut_hydro"/>
</dbReference>
<dbReference type="Proteomes" id="UP000243799">
    <property type="component" value="Unassembled WGS sequence"/>
</dbReference>
<comment type="cofactor">
    <cofactor evidence="1">
        <name>Zn(2+)</name>
        <dbReference type="ChEBI" id="CHEBI:29105"/>
    </cofactor>
</comment>
<proteinExistence type="predicted"/>
<dbReference type="OrthoDB" id="9802991at2"/>
<dbReference type="GO" id="GO:0016787">
    <property type="term" value="F:hydrolase activity"/>
    <property type="evidence" value="ECO:0007669"/>
    <property type="project" value="UniProtKB-KW"/>
</dbReference>
<evidence type="ECO:0000256" key="2">
    <source>
        <dbReference type="ARBA" id="ARBA00022723"/>
    </source>
</evidence>
<sequence length="222" mass="23067">MLVIGFPSGAFQANCYLVALGAGGQCVIVDPGEGAVPAIREALHEHRLTPAGVLATHGHLDHIWSAAEVADAHGVAVWIHRADRRLLADPFAGIGPELAQVFGDSVPSAEPERVAEFDEAPVELAGLRVEVDHCPGHTPGSVLFRLVTPEGGRLVLTGDTLFAGGVGRTDLPGGDQAALELSLRTRILPLDDETVVLPGHGPSSTIGRERAGNPFLMGARAG</sequence>
<dbReference type="GO" id="GO:0046872">
    <property type="term" value="F:metal ion binding"/>
    <property type="evidence" value="ECO:0007669"/>
    <property type="project" value="UniProtKB-KW"/>
</dbReference>
<gene>
    <name evidence="6" type="ORF">SAMN05216266_106255</name>
</gene>
<keyword evidence="4" id="KW-0862">Zinc</keyword>
<dbReference type="AlphaFoldDB" id="A0A1I0ZDV4"/>
<accession>A0A1I0ZDV4</accession>
<dbReference type="PANTHER" id="PTHR46233:SF3">
    <property type="entry name" value="HYDROXYACYLGLUTATHIONE HYDROLASE GLOC"/>
    <property type="match status" value="1"/>
</dbReference>
<dbReference type="STRING" id="490629.SAMN05216266_106255"/>
<keyword evidence="2" id="KW-0479">Metal-binding</keyword>
<dbReference type="Gene3D" id="3.60.15.10">
    <property type="entry name" value="Ribonuclease Z/Hydroxyacylglutathione hydrolase-like"/>
    <property type="match status" value="1"/>
</dbReference>
<evidence type="ECO:0000313" key="6">
    <source>
        <dbReference type="EMBL" id="SFB22598.1"/>
    </source>
</evidence>
<dbReference type="Pfam" id="PF00753">
    <property type="entry name" value="Lactamase_B"/>
    <property type="match status" value="1"/>
</dbReference>
<dbReference type="InterPro" id="IPR001279">
    <property type="entry name" value="Metallo-B-lactamas"/>
</dbReference>
<dbReference type="CDD" id="cd06262">
    <property type="entry name" value="metallo-hydrolase-like_MBL-fold"/>
    <property type="match status" value="1"/>
</dbReference>
<evidence type="ECO:0000256" key="3">
    <source>
        <dbReference type="ARBA" id="ARBA00022801"/>
    </source>
</evidence>
<dbReference type="SUPFAM" id="SSF56281">
    <property type="entry name" value="Metallo-hydrolase/oxidoreductase"/>
    <property type="match status" value="1"/>
</dbReference>
<dbReference type="SMART" id="SM00849">
    <property type="entry name" value="Lactamase_B"/>
    <property type="match status" value="1"/>
</dbReference>
<evidence type="ECO:0000259" key="5">
    <source>
        <dbReference type="SMART" id="SM00849"/>
    </source>
</evidence>
<organism evidence="6 7">
    <name type="scientific">Amycolatopsis marina</name>
    <dbReference type="NCBI Taxonomy" id="490629"/>
    <lineage>
        <taxon>Bacteria</taxon>
        <taxon>Bacillati</taxon>
        <taxon>Actinomycetota</taxon>
        <taxon>Actinomycetes</taxon>
        <taxon>Pseudonocardiales</taxon>
        <taxon>Pseudonocardiaceae</taxon>
        <taxon>Amycolatopsis</taxon>
    </lineage>
</organism>
<keyword evidence="7" id="KW-1185">Reference proteome</keyword>
<reference evidence="7" key="1">
    <citation type="submission" date="2016-10" db="EMBL/GenBank/DDBJ databases">
        <authorList>
            <person name="Varghese N."/>
            <person name="Submissions S."/>
        </authorList>
    </citation>
    <scope>NUCLEOTIDE SEQUENCE [LARGE SCALE GENOMIC DNA]</scope>
    <source>
        <strain evidence="7">CGMCC 4.3568</strain>
    </source>
</reference>
<dbReference type="EMBL" id="FOKG01000006">
    <property type="protein sequence ID" value="SFB22598.1"/>
    <property type="molecule type" value="Genomic_DNA"/>
</dbReference>
<evidence type="ECO:0000256" key="4">
    <source>
        <dbReference type="ARBA" id="ARBA00022833"/>
    </source>
</evidence>
<evidence type="ECO:0000313" key="7">
    <source>
        <dbReference type="Proteomes" id="UP000243799"/>
    </source>
</evidence>
<feature type="domain" description="Metallo-beta-lactamase" evidence="5">
    <location>
        <begin position="12"/>
        <end position="200"/>
    </location>
</feature>
<dbReference type="InterPro" id="IPR051453">
    <property type="entry name" value="MBL_Glyoxalase_II"/>
</dbReference>
<keyword evidence="3" id="KW-0378">Hydrolase</keyword>
<dbReference type="RefSeq" id="WP_091673264.1">
    <property type="nucleotide sequence ID" value="NZ_FOKG01000006.1"/>
</dbReference>
<evidence type="ECO:0000256" key="1">
    <source>
        <dbReference type="ARBA" id="ARBA00001947"/>
    </source>
</evidence>
<dbReference type="PANTHER" id="PTHR46233">
    <property type="entry name" value="HYDROXYACYLGLUTATHIONE HYDROLASE GLOC"/>
    <property type="match status" value="1"/>
</dbReference>